<dbReference type="InterPro" id="IPR050129">
    <property type="entry name" value="Zn_alcohol_dh"/>
</dbReference>
<dbReference type="InterPro" id="IPR020843">
    <property type="entry name" value="ER"/>
</dbReference>
<feature type="binding site" evidence="6">
    <location>
        <position position="203"/>
    </location>
    <ligand>
        <name>NAD(+)</name>
        <dbReference type="ChEBI" id="CHEBI:57540"/>
    </ligand>
</feature>
<sequence length="344" mass="37533">MKTMKALVKQKTEAGIWMDEVPFPSIGHNDVLIKIVKTAICGTDIHIYNWDAWAEKTIPVPMAIGHEFVGIVTEIGSEVRGLKEGDRVSAEGHITCGHCRNCRAGKRHLCRNTIGVGVNRPGCFAEYISVPASNVFRVPASIEDDIAAILDPFGNAAHTALSFDLVGEDVLITGAGPIGIMAVAIARHVGARFVVITDVNDYRLALARQMGASAAINVTQASIVDTERELGMKEGFDVGLEMSGNIQAFRDMLQVMNYGGKVAILGIPTGEVSLDLTRIILKGLVLKGIYGREMFETWYKMTSMLQSHLDITPVITHRFSVDDFQQAFDVMRSGMSGKVILDWQ</sequence>
<feature type="active site" description="Charge relay system" evidence="6">
    <location>
        <position position="43"/>
    </location>
</feature>
<dbReference type="NCBIfam" id="NF003808">
    <property type="entry name" value="PRK05396.1"/>
    <property type="match status" value="1"/>
</dbReference>
<evidence type="ECO:0000256" key="6">
    <source>
        <dbReference type="HAMAP-Rule" id="MF_00627"/>
    </source>
</evidence>
<evidence type="ECO:0000256" key="3">
    <source>
        <dbReference type="ARBA" id="ARBA00022833"/>
    </source>
</evidence>
<evidence type="ECO:0000313" key="9">
    <source>
        <dbReference type="EMBL" id="BBO74858.1"/>
    </source>
</evidence>
<keyword evidence="5 6" id="KW-0520">NAD</keyword>
<dbReference type="InterPro" id="IPR013154">
    <property type="entry name" value="ADH-like_N"/>
</dbReference>
<dbReference type="Gene3D" id="3.40.50.720">
    <property type="entry name" value="NAD(P)-binding Rossmann-like Domain"/>
    <property type="match status" value="1"/>
</dbReference>
<comment type="cofactor">
    <cofactor evidence="6">
        <name>Zn(2+)</name>
        <dbReference type="ChEBI" id="CHEBI:29105"/>
    </cofactor>
    <text evidence="6">Binds 2 Zn(2+) ions per subunit.</text>
</comment>
<dbReference type="Pfam" id="PF00107">
    <property type="entry name" value="ADH_zinc_N"/>
    <property type="match status" value="1"/>
</dbReference>
<comment type="function">
    <text evidence="6">Catalyzes the NAD(+)-dependent oxidation of L-threonine to 2-amino-3-ketobutyrate.</text>
</comment>
<comment type="subcellular location">
    <subcellularLocation>
        <location evidence="6">Cytoplasm</location>
    </subcellularLocation>
</comment>
<dbReference type="RefSeq" id="WP_231715720.1">
    <property type="nucleotide sequence ID" value="NZ_AP021875.1"/>
</dbReference>
<dbReference type="SUPFAM" id="SSF51735">
    <property type="entry name" value="NAD(P)-binding Rossmann-fold domains"/>
    <property type="match status" value="1"/>
</dbReference>
<comment type="catalytic activity">
    <reaction evidence="6">
        <text>L-threonine + NAD(+) = (2S)-2-amino-3-oxobutanoate + NADH + H(+)</text>
        <dbReference type="Rhea" id="RHEA:13161"/>
        <dbReference type="ChEBI" id="CHEBI:15378"/>
        <dbReference type="ChEBI" id="CHEBI:57540"/>
        <dbReference type="ChEBI" id="CHEBI:57926"/>
        <dbReference type="ChEBI" id="CHEBI:57945"/>
        <dbReference type="ChEBI" id="CHEBI:78948"/>
        <dbReference type="EC" id="1.1.1.103"/>
    </reaction>
</comment>
<dbReference type="PANTHER" id="PTHR43401">
    <property type="entry name" value="L-THREONINE 3-DEHYDROGENASE"/>
    <property type="match status" value="1"/>
</dbReference>
<feature type="active site" description="Charge relay system" evidence="6">
    <location>
        <position position="46"/>
    </location>
</feature>
<dbReference type="InterPro" id="IPR036291">
    <property type="entry name" value="NAD(P)-bd_dom_sf"/>
</dbReference>
<dbReference type="NCBIfam" id="TIGR00692">
    <property type="entry name" value="tdh"/>
    <property type="match status" value="1"/>
</dbReference>
<keyword evidence="3 6" id="KW-0862">Zinc</keyword>
<feature type="binding site" evidence="6">
    <location>
        <position position="99"/>
    </location>
    <ligand>
        <name>Zn(2+)</name>
        <dbReference type="ChEBI" id="CHEBI:29105"/>
        <label>2</label>
    </ligand>
</feature>
<keyword evidence="1 6" id="KW-0963">Cytoplasm</keyword>
<feature type="domain" description="Enoyl reductase (ER)" evidence="8">
    <location>
        <begin position="15"/>
        <end position="341"/>
    </location>
</feature>
<dbReference type="UniPathway" id="UPA00046">
    <property type="reaction ID" value="UER00505"/>
</dbReference>
<name>A0A5K7Z1S6_9BACT</name>
<dbReference type="EMBL" id="AP021875">
    <property type="protein sequence ID" value="BBO74858.1"/>
    <property type="molecule type" value="Genomic_DNA"/>
</dbReference>
<dbReference type="Pfam" id="PF08240">
    <property type="entry name" value="ADH_N"/>
    <property type="match status" value="1"/>
</dbReference>
<comment type="similarity">
    <text evidence="6">Belongs to the zinc-containing alcohol dehydrogenase family.</text>
</comment>
<evidence type="ECO:0000259" key="8">
    <source>
        <dbReference type="SMART" id="SM00829"/>
    </source>
</evidence>
<protein>
    <recommendedName>
        <fullName evidence="6 7">L-threonine 3-dehydrogenase</fullName>
        <shortName evidence="6">TDH</shortName>
        <ecNumber evidence="6 7">1.1.1.103</ecNumber>
    </recommendedName>
</protein>
<feature type="binding site" evidence="6">
    <location>
        <begin position="289"/>
        <end position="290"/>
    </location>
    <ligand>
        <name>NAD(+)</name>
        <dbReference type="ChEBI" id="CHEBI:57540"/>
    </ligand>
</feature>
<comment type="subunit">
    <text evidence="6">Homotetramer.</text>
</comment>
<evidence type="ECO:0000256" key="5">
    <source>
        <dbReference type="ARBA" id="ARBA00023027"/>
    </source>
</evidence>
<keyword evidence="4 6" id="KW-0560">Oxidoreductase</keyword>
<dbReference type="GO" id="GO:0019518">
    <property type="term" value="P:L-threonine catabolic process to glycine"/>
    <property type="evidence" value="ECO:0007669"/>
    <property type="project" value="UniProtKB-UniPathway"/>
</dbReference>
<dbReference type="HAMAP" id="MF_00627">
    <property type="entry name" value="Thr_dehydrog"/>
    <property type="match status" value="1"/>
</dbReference>
<feature type="binding site" evidence="6">
    <location>
        <position position="96"/>
    </location>
    <ligand>
        <name>Zn(2+)</name>
        <dbReference type="ChEBI" id="CHEBI:29105"/>
        <label>2</label>
    </ligand>
</feature>
<proteinExistence type="inferred from homology"/>
<feature type="binding site" evidence="6">
    <location>
        <position position="198"/>
    </location>
    <ligand>
        <name>NAD(+)</name>
        <dbReference type="ChEBI" id="CHEBI:57540"/>
    </ligand>
</feature>
<keyword evidence="2 6" id="KW-0479">Metal-binding</keyword>
<dbReference type="EC" id="1.1.1.103" evidence="6 7"/>
<dbReference type="InterPro" id="IPR013149">
    <property type="entry name" value="ADH-like_C"/>
</dbReference>
<feature type="binding site" evidence="6">
    <location>
        <begin position="265"/>
        <end position="267"/>
    </location>
    <ligand>
        <name>NAD(+)</name>
        <dbReference type="ChEBI" id="CHEBI:57540"/>
    </ligand>
</feature>
<dbReference type="KEGG" id="dwd:DSCW_22750"/>
<gene>
    <name evidence="6 9" type="primary">tdh</name>
    <name evidence="9" type="ORF">DSCW_22750</name>
</gene>
<dbReference type="PROSITE" id="PS00059">
    <property type="entry name" value="ADH_ZINC"/>
    <property type="match status" value="1"/>
</dbReference>
<dbReference type="GO" id="GO:0005737">
    <property type="term" value="C:cytoplasm"/>
    <property type="evidence" value="ECO:0007669"/>
    <property type="project" value="UniProtKB-SubCell"/>
</dbReference>
<evidence type="ECO:0000256" key="7">
    <source>
        <dbReference type="NCBIfam" id="TIGR00692"/>
    </source>
</evidence>
<dbReference type="InterPro" id="IPR004627">
    <property type="entry name" value="L-Threonine_3-DHase"/>
</dbReference>
<feature type="binding site" evidence="6">
    <location>
        <position position="110"/>
    </location>
    <ligand>
        <name>Zn(2+)</name>
        <dbReference type="ChEBI" id="CHEBI:29105"/>
        <label>2</label>
    </ligand>
</feature>
<dbReference type="Proteomes" id="UP000427769">
    <property type="component" value="Chromosome"/>
</dbReference>
<feature type="binding site" evidence="6">
    <location>
        <position position="102"/>
    </location>
    <ligand>
        <name>Zn(2+)</name>
        <dbReference type="ChEBI" id="CHEBI:29105"/>
        <label>2</label>
    </ligand>
</feature>
<dbReference type="SUPFAM" id="SSF50129">
    <property type="entry name" value="GroES-like"/>
    <property type="match status" value="1"/>
</dbReference>
<feature type="binding site" evidence="6">
    <location>
        <position position="41"/>
    </location>
    <ligand>
        <name>Zn(2+)</name>
        <dbReference type="ChEBI" id="CHEBI:29105"/>
        <label>1</label>
        <note>catalytic</note>
    </ligand>
</feature>
<evidence type="ECO:0000256" key="4">
    <source>
        <dbReference type="ARBA" id="ARBA00023002"/>
    </source>
</evidence>
<feature type="binding site" evidence="6">
    <location>
        <position position="178"/>
    </location>
    <ligand>
        <name>NAD(+)</name>
        <dbReference type="ChEBI" id="CHEBI:57540"/>
    </ligand>
</feature>
<dbReference type="PANTHER" id="PTHR43401:SF2">
    <property type="entry name" value="L-THREONINE 3-DEHYDROGENASE"/>
    <property type="match status" value="1"/>
</dbReference>
<dbReference type="SMART" id="SM00829">
    <property type="entry name" value="PKS_ER"/>
    <property type="match status" value="1"/>
</dbReference>
<reference evidence="9 10" key="1">
    <citation type="submission" date="2019-11" db="EMBL/GenBank/DDBJ databases">
        <title>Comparative genomics of hydrocarbon-degrading Desulfosarcina strains.</title>
        <authorList>
            <person name="Watanabe M."/>
            <person name="Kojima H."/>
            <person name="Fukui M."/>
        </authorList>
    </citation>
    <scope>NUCLEOTIDE SEQUENCE [LARGE SCALE GENOMIC DNA]</scope>
    <source>
        <strain evidence="9 10">PP31</strain>
    </source>
</reference>
<evidence type="ECO:0000256" key="2">
    <source>
        <dbReference type="ARBA" id="ARBA00022723"/>
    </source>
</evidence>
<feature type="site" description="Important for catalytic activity for the proton relay mechanism but does not participate directly in the coordination of zinc atom" evidence="6">
    <location>
        <position position="151"/>
    </location>
</feature>
<organism evidence="9 10">
    <name type="scientific">Desulfosarcina widdelii</name>
    <dbReference type="NCBI Taxonomy" id="947919"/>
    <lineage>
        <taxon>Bacteria</taxon>
        <taxon>Pseudomonadati</taxon>
        <taxon>Thermodesulfobacteriota</taxon>
        <taxon>Desulfobacteria</taxon>
        <taxon>Desulfobacterales</taxon>
        <taxon>Desulfosarcinaceae</taxon>
        <taxon>Desulfosarcina</taxon>
    </lineage>
</organism>
<dbReference type="GO" id="GO:0008743">
    <property type="term" value="F:L-threonine 3-dehydrogenase activity"/>
    <property type="evidence" value="ECO:0007669"/>
    <property type="project" value="UniProtKB-UniRule"/>
</dbReference>
<accession>A0A5K7Z1S6</accession>
<evidence type="ECO:0000256" key="1">
    <source>
        <dbReference type="ARBA" id="ARBA00022490"/>
    </source>
</evidence>
<feature type="binding site" evidence="6">
    <location>
        <position position="66"/>
    </location>
    <ligand>
        <name>Zn(2+)</name>
        <dbReference type="ChEBI" id="CHEBI:29105"/>
        <label>1</label>
        <note>catalytic</note>
    </ligand>
</feature>
<dbReference type="AlphaFoldDB" id="A0A5K7Z1S6"/>
<dbReference type="InterPro" id="IPR011032">
    <property type="entry name" value="GroES-like_sf"/>
</dbReference>
<evidence type="ECO:0000313" key="10">
    <source>
        <dbReference type="Proteomes" id="UP000427769"/>
    </source>
</evidence>
<dbReference type="Gene3D" id="3.90.180.10">
    <property type="entry name" value="Medium-chain alcohol dehydrogenases, catalytic domain"/>
    <property type="match status" value="1"/>
</dbReference>
<comment type="pathway">
    <text evidence="6">Amino-acid degradation; L-threonine degradation via oxydo-reductase pathway; glycine from L-threonine: step 1/2.</text>
</comment>
<dbReference type="GO" id="GO:0008270">
    <property type="term" value="F:zinc ion binding"/>
    <property type="evidence" value="ECO:0007669"/>
    <property type="project" value="UniProtKB-UniRule"/>
</dbReference>
<feature type="binding site" evidence="6">
    <location>
        <position position="67"/>
    </location>
    <ligand>
        <name>Zn(2+)</name>
        <dbReference type="ChEBI" id="CHEBI:29105"/>
        <label>1</label>
        <note>catalytic</note>
    </ligand>
</feature>
<dbReference type="InterPro" id="IPR002328">
    <property type="entry name" value="ADH_Zn_CS"/>
</dbReference>
<keyword evidence="10" id="KW-1185">Reference proteome</keyword>